<dbReference type="InParanoid" id="A0A517SJV2"/>
<reference evidence="1 2" key="1">
    <citation type="submission" date="2019-02" db="EMBL/GenBank/DDBJ databases">
        <title>Deep-cultivation of Planctomycetes and their phenomic and genomic characterization uncovers novel biology.</title>
        <authorList>
            <person name="Wiegand S."/>
            <person name="Jogler M."/>
            <person name="Boedeker C."/>
            <person name="Pinto D."/>
            <person name="Vollmers J."/>
            <person name="Rivas-Marin E."/>
            <person name="Kohn T."/>
            <person name="Peeters S.H."/>
            <person name="Heuer A."/>
            <person name="Rast P."/>
            <person name="Oberbeckmann S."/>
            <person name="Bunk B."/>
            <person name="Jeske O."/>
            <person name="Meyerdierks A."/>
            <person name="Storesund J.E."/>
            <person name="Kallscheuer N."/>
            <person name="Luecker S."/>
            <person name="Lage O.M."/>
            <person name="Pohl T."/>
            <person name="Merkel B.J."/>
            <person name="Hornburger P."/>
            <person name="Mueller R.-W."/>
            <person name="Bruemmer F."/>
            <person name="Labrenz M."/>
            <person name="Spormann A.M."/>
            <person name="Op den Camp H."/>
            <person name="Overmann J."/>
            <person name="Amann R."/>
            <person name="Jetten M.S.M."/>
            <person name="Mascher T."/>
            <person name="Medema M.H."/>
            <person name="Devos D.P."/>
            <person name="Kaster A.-K."/>
            <person name="Ovreas L."/>
            <person name="Rohde M."/>
            <person name="Galperin M.Y."/>
            <person name="Jogler C."/>
        </authorList>
    </citation>
    <scope>NUCLEOTIDE SEQUENCE [LARGE SCALE GENOMIC DNA]</scope>
    <source>
        <strain evidence="1 2">Pan44</strain>
    </source>
</reference>
<organism evidence="1 2">
    <name type="scientific">Caulifigura coniformis</name>
    <dbReference type="NCBI Taxonomy" id="2527983"/>
    <lineage>
        <taxon>Bacteria</taxon>
        <taxon>Pseudomonadati</taxon>
        <taxon>Planctomycetota</taxon>
        <taxon>Planctomycetia</taxon>
        <taxon>Planctomycetales</taxon>
        <taxon>Planctomycetaceae</taxon>
        <taxon>Caulifigura</taxon>
    </lineage>
</organism>
<dbReference type="OrthoDB" id="287432at2"/>
<dbReference type="AlphaFoldDB" id="A0A517SJV2"/>
<protein>
    <submittedName>
        <fullName evidence="1">Uncharacterized protein</fullName>
    </submittedName>
</protein>
<accession>A0A517SJV2</accession>
<dbReference type="Proteomes" id="UP000315700">
    <property type="component" value="Chromosome"/>
</dbReference>
<keyword evidence="2" id="KW-1185">Reference proteome</keyword>
<gene>
    <name evidence="1" type="ORF">Pan44_44530</name>
</gene>
<name>A0A517SJV2_9PLAN</name>
<sequence>MGAPSAAAVLERHFLELRCTLLDMAAAFDRMERAGGFAAVASDPRLAKLHEGLKILQSSGDDRAERIQLLFSDPYVEGWKQK</sequence>
<proteinExistence type="predicted"/>
<evidence type="ECO:0000313" key="1">
    <source>
        <dbReference type="EMBL" id="QDT56399.1"/>
    </source>
</evidence>
<dbReference type="EMBL" id="CP036271">
    <property type="protein sequence ID" value="QDT56399.1"/>
    <property type="molecule type" value="Genomic_DNA"/>
</dbReference>
<evidence type="ECO:0000313" key="2">
    <source>
        <dbReference type="Proteomes" id="UP000315700"/>
    </source>
</evidence>
<dbReference type="KEGG" id="ccos:Pan44_44530"/>
<dbReference type="RefSeq" id="WP_145033846.1">
    <property type="nucleotide sequence ID" value="NZ_CP036271.1"/>
</dbReference>